<dbReference type="NCBIfam" id="TIGR00976">
    <property type="entry name" value="CocE_NonD"/>
    <property type="match status" value="2"/>
</dbReference>
<evidence type="ECO:0000259" key="4">
    <source>
        <dbReference type="SMART" id="SM00939"/>
    </source>
</evidence>
<dbReference type="InterPro" id="IPR013736">
    <property type="entry name" value="Xaa-Pro_dipept_C"/>
</dbReference>
<accession>A0A4V3EJB1</accession>
<gene>
    <name evidence="5" type="ORF">BDK89_3259</name>
</gene>
<dbReference type="SMART" id="SM00939">
    <property type="entry name" value="PepX_C"/>
    <property type="match status" value="1"/>
</dbReference>
<evidence type="ECO:0000256" key="2">
    <source>
        <dbReference type="SAM" id="MobiDB-lite"/>
    </source>
</evidence>
<feature type="domain" description="Xaa-Pro dipeptidyl-peptidase C-terminal" evidence="4">
    <location>
        <begin position="517"/>
        <end position="762"/>
    </location>
</feature>
<feature type="region of interest" description="Disordered" evidence="2">
    <location>
        <begin position="19"/>
        <end position="87"/>
    </location>
</feature>
<dbReference type="Pfam" id="PF08530">
    <property type="entry name" value="PepX_C"/>
    <property type="match status" value="1"/>
</dbReference>
<dbReference type="GO" id="GO:0008239">
    <property type="term" value="F:dipeptidyl-peptidase activity"/>
    <property type="evidence" value="ECO:0007669"/>
    <property type="project" value="InterPro"/>
</dbReference>
<feature type="signal peptide" evidence="3">
    <location>
        <begin position="1"/>
        <end position="19"/>
    </location>
</feature>
<dbReference type="InterPro" id="IPR029058">
    <property type="entry name" value="AB_hydrolase_fold"/>
</dbReference>
<feature type="compositionally biased region" description="Pro residues" evidence="2">
    <location>
        <begin position="68"/>
        <end position="86"/>
    </location>
</feature>
<dbReference type="Gene3D" id="2.60.120.260">
    <property type="entry name" value="Galactose-binding domain-like"/>
    <property type="match status" value="1"/>
</dbReference>
<dbReference type="Pfam" id="PF02129">
    <property type="entry name" value="Peptidase_S15"/>
    <property type="match status" value="1"/>
</dbReference>
<keyword evidence="6" id="KW-1185">Reference proteome</keyword>
<dbReference type="SUPFAM" id="SSF49785">
    <property type="entry name" value="Galactose-binding domain-like"/>
    <property type="match status" value="1"/>
</dbReference>
<sequence length="792" mass="82975">MRRTAIVIAFASVVAACSGGDVTSTPVDTGPEPSAFIPPSSTTAPDANDGDAGNGGDGNGDDGEVLPTVPPAPTTRPAPTTLPPSPEVRATFSVSPGIEQVTVRGAEPDTLLTLVDRDGSTLAAFPTDANGALIFRDLDGGTIVRVRDEASVSSEVKVIGFGDTPTPSFYAEQRLPTDGLGYITTRDGTTLSASVWLPGEPGDGPYPTVVEYSGYTPSDPGSTGFPDLFNALGYAYVGVNMRGTGCSGGSFRYFEHAQSTDGYDAIEVVAAQPWALGGRVGMVGVSYPGISQLFVARTQPPSLAAITPFSVIADSYASTLYPGGILNTGFAVPWSEAREADAEPEGQAWAAARIAAGDDTCTDNQLLRLQNVDQTAVILDNPFWTEATSGEVAPRTFVDEITVPTFVAGAWQDEQTGGHFATMLDGFTGTDAFYASLTNGLHTESIGPAVFPRFVEFLDLYVAERVPSLDGARTVAPLLAAGIFGTDAATLPDGDRFAGMTYDEALTAFEAEPPIEVLFEEGAADGLPPLTPLPRYSAGFDAWPIPDAQATAWYLSGDGVSGGVLASEPTDAEPASTTYLALPEAIPQTFYEGSSSSIWTVDVTYDWQESGPGTYAGWLTEPLAEDVAVIGSGSVDLFLQSNLGDTDVEVTLTEVRPDGQELYVQSGWLRASHRALDEAASTELRPVATHLEADAAPLPDGEFELVRVEILPVGHVFRAGSQLRLVVDAPGGNRAVWAFDTTIAQGEQVTIGHDTITPSRLVLPVVDGIDAPDPAPACDSLRGQPCRTYRAP</sequence>
<dbReference type="InterPro" id="IPR008979">
    <property type="entry name" value="Galactose-bd-like_sf"/>
</dbReference>
<dbReference type="RefSeq" id="WP_133869923.1">
    <property type="nucleotide sequence ID" value="NZ_SOAU01000001.1"/>
</dbReference>
<protein>
    <recommendedName>
        <fullName evidence="4">Xaa-Pro dipeptidyl-peptidase C-terminal domain-containing protein</fullName>
    </recommendedName>
</protein>
<feature type="chain" id="PRO_5039464648" description="Xaa-Pro dipeptidyl-peptidase C-terminal domain-containing protein" evidence="3">
    <location>
        <begin position="20"/>
        <end position="792"/>
    </location>
</feature>
<dbReference type="EMBL" id="SOAU01000001">
    <property type="protein sequence ID" value="TDT17648.1"/>
    <property type="molecule type" value="Genomic_DNA"/>
</dbReference>
<proteinExistence type="predicted"/>
<keyword evidence="1" id="KW-0378">Hydrolase</keyword>
<dbReference type="AlphaFoldDB" id="A0A4V3EJB1"/>
<evidence type="ECO:0000313" key="6">
    <source>
        <dbReference type="Proteomes" id="UP000294558"/>
    </source>
</evidence>
<dbReference type="InterPro" id="IPR005674">
    <property type="entry name" value="CocE/Ser_esterase"/>
</dbReference>
<organism evidence="5 6">
    <name type="scientific">Ilumatobacter fluminis</name>
    <dbReference type="NCBI Taxonomy" id="467091"/>
    <lineage>
        <taxon>Bacteria</taxon>
        <taxon>Bacillati</taxon>
        <taxon>Actinomycetota</taxon>
        <taxon>Acidimicrobiia</taxon>
        <taxon>Acidimicrobiales</taxon>
        <taxon>Ilumatobacteraceae</taxon>
        <taxon>Ilumatobacter</taxon>
    </lineage>
</organism>
<dbReference type="PROSITE" id="PS51257">
    <property type="entry name" value="PROKAR_LIPOPROTEIN"/>
    <property type="match status" value="1"/>
</dbReference>
<evidence type="ECO:0000256" key="1">
    <source>
        <dbReference type="ARBA" id="ARBA00022801"/>
    </source>
</evidence>
<dbReference type="OrthoDB" id="5240615at2"/>
<evidence type="ECO:0000256" key="3">
    <source>
        <dbReference type="SAM" id="SignalP"/>
    </source>
</evidence>
<dbReference type="Gene3D" id="1.10.3020.10">
    <property type="entry name" value="alpha-amino acid ester hydrolase ( Helical cap domain)"/>
    <property type="match status" value="1"/>
</dbReference>
<name>A0A4V3EJB1_9ACTN</name>
<dbReference type="SUPFAM" id="SSF53474">
    <property type="entry name" value="alpha/beta-Hydrolases"/>
    <property type="match status" value="1"/>
</dbReference>
<dbReference type="Proteomes" id="UP000294558">
    <property type="component" value="Unassembled WGS sequence"/>
</dbReference>
<comment type="caution">
    <text evidence="5">The sequence shown here is derived from an EMBL/GenBank/DDBJ whole genome shotgun (WGS) entry which is preliminary data.</text>
</comment>
<keyword evidence="3" id="KW-0732">Signal</keyword>
<evidence type="ECO:0000313" key="5">
    <source>
        <dbReference type="EMBL" id="TDT17648.1"/>
    </source>
</evidence>
<dbReference type="Gene3D" id="3.40.50.1820">
    <property type="entry name" value="alpha/beta hydrolase"/>
    <property type="match status" value="1"/>
</dbReference>
<dbReference type="InterPro" id="IPR000383">
    <property type="entry name" value="Xaa-Pro-like_dom"/>
</dbReference>
<reference evidence="5 6" key="1">
    <citation type="submission" date="2019-03" db="EMBL/GenBank/DDBJ databases">
        <title>Sequencing the genomes of 1000 actinobacteria strains.</title>
        <authorList>
            <person name="Klenk H.-P."/>
        </authorList>
    </citation>
    <scope>NUCLEOTIDE SEQUENCE [LARGE SCALE GENOMIC DNA]</scope>
    <source>
        <strain evidence="5 6">DSM 18936</strain>
    </source>
</reference>